<evidence type="ECO:0000313" key="2">
    <source>
        <dbReference type="EMBL" id="KAJ8317917.1"/>
    </source>
</evidence>
<dbReference type="Proteomes" id="UP001217089">
    <property type="component" value="Unassembled WGS sequence"/>
</dbReference>
<keyword evidence="3" id="KW-1185">Reference proteome</keyword>
<sequence>MAAVKRLDLTQQLFNGNEDVQHKPPLGSKQCYTIQKFHKSSLFPSTVNKKLYQDVEDKIISENLQKRPSSSNVNAPKPPIRRLERTSITAETKAGSRNLHSEFRNDNPLTCYNKNNNILSDTQRVPPYEPDIRYLNSEDKSSDTENIVKNGNDFALVPVGGKPVPVIDVGWDAPYPEYHYLSNAKEKYKSSEIRPFLTPAVDVSMLSRPLDNSNVNKVTNNKEESNLKPSVYGLSWQRQVYGSESDLTKVDDSSGPYKLSSENNAVKKQTPSQKSWEKSSRKLPESLQPLGPWLTENISELLIGVDPKKCLVFLPSLVDVDYEDIPEVPLPHNVNEDLPYKEKLLPAELPPPKKYEHPSFVSTINKKIGMNETTSRNLYSFRVSISHSIHFLTKHDCFRYIKTRLHSNYA</sequence>
<evidence type="ECO:0000256" key="1">
    <source>
        <dbReference type="SAM" id="MobiDB-lite"/>
    </source>
</evidence>
<feature type="region of interest" description="Disordered" evidence="1">
    <location>
        <begin position="247"/>
        <end position="284"/>
    </location>
</feature>
<feature type="compositionally biased region" description="Basic and acidic residues" evidence="1">
    <location>
        <begin position="275"/>
        <end position="284"/>
    </location>
</feature>
<protein>
    <submittedName>
        <fullName evidence="2">Uncharacterized protein</fullName>
    </submittedName>
</protein>
<gene>
    <name evidence="2" type="ORF">KUTeg_003008</name>
</gene>
<accession>A0ABQ9FKV6</accession>
<proteinExistence type="predicted"/>
<organism evidence="2 3">
    <name type="scientific">Tegillarca granosa</name>
    <name type="common">Malaysian cockle</name>
    <name type="synonym">Anadara granosa</name>
    <dbReference type="NCBI Taxonomy" id="220873"/>
    <lineage>
        <taxon>Eukaryota</taxon>
        <taxon>Metazoa</taxon>
        <taxon>Spiralia</taxon>
        <taxon>Lophotrochozoa</taxon>
        <taxon>Mollusca</taxon>
        <taxon>Bivalvia</taxon>
        <taxon>Autobranchia</taxon>
        <taxon>Pteriomorphia</taxon>
        <taxon>Arcoida</taxon>
        <taxon>Arcoidea</taxon>
        <taxon>Arcidae</taxon>
        <taxon>Tegillarca</taxon>
    </lineage>
</organism>
<reference evidence="2 3" key="1">
    <citation type="submission" date="2022-12" db="EMBL/GenBank/DDBJ databases">
        <title>Chromosome-level genome of Tegillarca granosa.</title>
        <authorList>
            <person name="Kim J."/>
        </authorList>
    </citation>
    <scope>NUCLEOTIDE SEQUENCE [LARGE SCALE GENOMIC DNA]</scope>
    <source>
        <strain evidence="2">Teg-2019</strain>
        <tissue evidence="2">Adductor muscle</tissue>
    </source>
</reference>
<feature type="compositionally biased region" description="Polar residues" evidence="1">
    <location>
        <begin position="260"/>
        <end position="274"/>
    </location>
</feature>
<name>A0ABQ9FKV6_TEGGR</name>
<dbReference type="EMBL" id="JARBDR010000214">
    <property type="protein sequence ID" value="KAJ8317917.1"/>
    <property type="molecule type" value="Genomic_DNA"/>
</dbReference>
<evidence type="ECO:0000313" key="3">
    <source>
        <dbReference type="Proteomes" id="UP001217089"/>
    </source>
</evidence>
<comment type="caution">
    <text evidence="2">The sequence shown here is derived from an EMBL/GenBank/DDBJ whole genome shotgun (WGS) entry which is preliminary data.</text>
</comment>